<dbReference type="Pfam" id="PF08311">
    <property type="entry name" value="Mad3_BUB1_I"/>
    <property type="match status" value="1"/>
</dbReference>
<dbReference type="SMART" id="SM00220">
    <property type="entry name" value="S_TKc"/>
    <property type="match status" value="1"/>
</dbReference>
<evidence type="ECO:0008006" key="10">
    <source>
        <dbReference type="Google" id="ProtNLM"/>
    </source>
</evidence>
<accession>A0A2H3ELX6</accession>
<dbReference type="CDD" id="cd13981">
    <property type="entry name" value="STKc_Bub1_BubR1"/>
    <property type="match status" value="1"/>
</dbReference>
<dbReference type="InterPro" id="IPR012572">
    <property type="entry name" value="Mad3/Bub1_II"/>
</dbReference>
<dbReference type="OrthoDB" id="248495at2759"/>
<dbReference type="FunCoup" id="A0A2H3ELX6">
    <property type="interactions" value="198"/>
</dbReference>
<dbReference type="GO" id="GO:0051754">
    <property type="term" value="P:meiotic sister chromatid cohesion, centromeric"/>
    <property type="evidence" value="ECO:0007669"/>
    <property type="project" value="TreeGrafter"/>
</dbReference>
<gene>
    <name evidence="8" type="ORF">ARMGADRAFT_911538</name>
</gene>
<dbReference type="InterPro" id="IPR011009">
    <property type="entry name" value="Kinase-like_dom_sf"/>
</dbReference>
<dbReference type="InterPro" id="IPR008271">
    <property type="entry name" value="Ser/Thr_kinase_AS"/>
</dbReference>
<dbReference type="GO" id="GO:0004672">
    <property type="term" value="F:protein kinase activity"/>
    <property type="evidence" value="ECO:0007669"/>
    <property type="project" value="InterPro"/>
</dbReference>
<keyword evidence="9" id="KW-1185">Reference proteome</keyword>
<dbReference type="GO" id="GO:0000776">
    <property type="term" value="C:kinetochore"/>
    <property type="evidence" value="ECO:0007669"/>
    <property type="project" value="UniProtKB-KW"/>
</dbReference>
<evidence type="ECO:0000259" key="7">
    <source>
        <dbReference type="PROSITE" id="PS51489"/>
    </source>
</evidence>
<feature type="compositionally biased region" description="Basic and acidic residues" evidence="5">
    <location>
        <begin position="516"/>
        <end position="528"/>
    </location>
</feature>
<feature type="region of interest" description="Disordered" evidence="5">
    <location>
        <begin position="451"/>
        <end position="482"/>
    </location>
</feature>
<evidence type="ECO:0000256" key="5">
    <source>
        <dbReference type="SAM" id="MobiDB-lite"/>
    </source>
</evidence>
<reference evidence="9" key="1">
    <citation type="journal article" date="2017" name="Nat. Ecol. Evol.">
        <title>Genome expansion and lineage-specific genetic innovations in the forest pathogenic fungi Armillaria.</title>
        <authorList>
            <person name="Sipos G."/>
            <person name="Prasanna A.N."/>
            <person name="Walter M.C."/>
            <person name="O'Connor E."/>
            <person name="Balint B."/>
            <person name="Krizsan K."/>
            <person name="Kiss B."/>
            <person name="Hess J."/>
            <person name="Varga T."/>
            <person name="Slot J."/>
            <person name="Riley R."/>
            <person name="Boka B."/>
            <person name="Rigling D."/>
            <person name="Barry K."/>
            <person name="Lee J."/>
            <person name="Mihaltcheva S."/>
            <person name="LaButti K."/>
            <person name="Lipzen A."/>
            <person name="Waldron R."/>
            <person name="Moloney N.M."/>
            <person name="Sperisen C."/>
            <person name="Kredics L."/>
            <person name="Vagvoelgyi C."/>
            <person name="Patrignani A."/>
            <person name="Fitzpatrick D."/>
            <person name="Nagy I."/>
            <person name="Doyle S."/>
            <person name="Anderson J.B."/>
            <person name="Grigoriev I.V."/>
            <person name="Gueldener U."/>
            <person name="Muensterkoetter M."/>
            <person name="Nagy L.G."/>
        </authorList>
    </citation>
    <scope>NUCLEOTIDE SEQUENCE [LARGE SCALE GENOMIC DNA]</scope>
    <source>
        <strain evidence="9">Ar21-2</strain>
    </source>
</reference>
<feature type="domain" description="BUB1 N-terminal" evidence="7">
    <location>
        <begin position="24"/>
        <end position="182"/>
    </location>
</feature>
<evidence type="ECO:0000256" key="1">
    <source>
        <dbReference type="ARBA" id="ARBA00004629"/>
    </source>
</evidence>
<keyword evidence="2" id="KW-0158">Chromosome</keyword>
<evidence type="ECO:0000256" key="2">
    <source>
        <dbReference type="ARBA" id="ARBA00022454"/>
    </source>
</evidence>
<dbReference type="PANTHER" id="PTHR14030:SF4">
    <property type="entry name" value="BUB1 KINASE, ISOFORM A-RELATED"/>
    <property type="match status" value="1"/>
</dbReference>
<evidence type="ECO:0000256" key="4">
    <source>
        <dbReference type="ARBA" id="ARBA00023328"/>
    </source>
</evidence>
<sequence>MPPPGSPQDIQERDRQRQVLKSRLATSLEEEDDPLATYVQFVQWINKNYADNDPSSGLGEVLKEATATFINDSTYKNDLRYLKLWTQYARSMDRSAAVAAYASLMKNQIGITYSVLYEEYAKLLEAEGRLSDAEHVFRSGIKRQVRPVERLKSRYRDFRARNGSTSSSAAVASTSSTSSSTPIASTAQSRYALMLAPPAPGKRPEKLRYNTSLLFTEEGVEYSVQEARARSMGLLGKKWTALPTSSIVSTSSSTSSIRVTFDDDGRKSRTQGYGARRKSMMNGEPTVTINTKEALADVFGMYNSPDKTMKLLGPGSKHAPLRKVEPLASFTPKQAQPPKETQSGVLGFKPFIDENAGSTRKENKPKVKFNPFVDSNENKETVGMSRPVSVLKDTPTFSAPTAFSSAGFKNRSASEPDIIFSKVFTPANPKPTLPPLREAFTDDHGRAKPKAISTHERAKSCQDVLSPPSEARPAAFTPLVDENNQRTPFKVFSRPPEAENIFTPKTPASTFTPFVDSKRTFTPYRDEPTSTSDEGSAPISHISSSNSMPDTSTEVTETVEEPATEEEEEAEEDGYTDDYLQDEYMPEEYETPIEDHDDSVEYQAGEGYQDVPLGGRFGQFNVMTPITERTLEYTSTRSVFTPGDHLQEEYDFLDGDNEQTDEDENQWEKAQPWQPTKPLKHSVQDELSALEVQTGKLSLADALTLSASFRPSNPCNPFDPSILSTMLSLVSSDEDYYDLRDQQSNLLDGLQKFAKKVRKTSGGSHTGALDFSSSLPVTLHGRRYRVLDKLGEGGFGAVFQAKSLGICDKDEDEDEDEDDLEDDEDDLQAMIALKVVRPRNIWEYHVLRRLHSVLPLSHRPSVVLPHALFAFRDESFMVMDFCSQGTLLGVVTKAVAAGVHQQGACLDELLVMFFAIELTRLLEAMHKEGFIHGDLKIDNCLLRLEDVPGGASAWSSVYQPSGEGGWSSKGIKLIDFGRTIDTRLFPSGQQFIADWATDERDCFEIREDRPWTYQTDYFGLAGIVYCLLFGKYFQSNSITESGGRYKIATPFKRYWQTDIWNEFFDLLLNPCQSRDDGSLPLCLELESIRVQMETWLQTNCNRTSNTLKGLLKKVEVACLR</sequence>
<dbReference type="InParanoid" id="A0A2H3ELX6"/>
<keyword evidence="3" id="KW-0995">Kinetochore</keyword>
<dbReference type="InterPro" id="IPR000719">
    <property type="entry name" value="Prot_kinase_dom"/>
</dbReference>
<dbReference type="PROSITE" id="PS51489">
    <property type="entry name" value="BUB1_N"/>
    <property type="match status" value="1"/>
</dbReference>
<dbReference type="GO" id="GO:0007094">
    <property type="term" value="P:mitotic spindle assembly checkpoint signaling"/>
    <property type="evidence" value="ECO:0007669"/>
    <property type="project" value="InterPro"/>
</dbReference>
<dbReference type="EMBL" id="KZ293644">
    <property type="protein sequence ID" value="PBL03639.1"/>
    <property type="molecule type" value="Genomic_DNA"/>
</dbReference>
<proteinExistence type="predicted"/>
<protein>
    <recommendedName>
        <fullName evidence="10">Kinase-like protein</fullName>
    </recommendedName>
</protein>
<dbReference type="OMA" id="NCEKGVG"/>
<dbReference type="GO" id="GO:0005524">
    <property type="term" value="F:ATP binding"/>
    <property type="evidence" value="ECO:0007669"/>
    <property type="project" value="InterPro"/>
</dbReference>
<comment type="subcellular location">
    <subcellularLocation>
        <location evidence="1">Chromosome</location>
        <location evidence="1">Centromere</location>
        <location evidence="1">Kinetochore</location>
    </subcellularLocation>
</comment>
<keyword evidence="4" id="KW-0137">Centromere</keyword>
<dbReference type="SMART" id="SM00777">
    <property type="entry name" value="Mad3_BUB1_I"/>
    <property type="match status" value="1"/>
</dbReference>
<dbReference type="AlphaFoldDB" id="A0A2H3ELX6"/>
<organism evidence="8 9">
    <name type="scientific">Armillaria gallica</name>
    <name type="common">Bulbous honey fungus</name>
    <name type="synonym">Armillaria bulbosa</name>
    <dbReference type="NCBI Taxonomy" id="47427"/>
    <lineage>
        <taxon>Eukaryota</taxon>
        <taxon>Fungi</taxon>
        <taxon>Dikarya</taxon>
        <taxon>Basidiomycota</taxon>
        <taxon>Agaricomycotina</taxon>
        <taxon>Agaricomycetes</taxon>
        <taxon>Agaricomycetidae</taxon>
        <taxon>Agaricales</taxon>
        <taxon>Marasmiineae</taxon>
        <taxon>Physalacriaceae</taxon>
        <taxon>Armillaria</taxon>
    </lineage>
</organism>
<dbReference type="SUPFAM" id="SSF56112">
    <property type="entry name" value="Protein kinase-like (PK-like)"/>
    <property type="match status" value="1"/>
</dbReference>
<dbReference type="Gene3D" id="6.10.20.170">
    <property type="match status" value="1"/>
</dbReference>
<dbReference type="Gene3D" id="1.25.40.430">
    <property type="match status" value="1"/>
</dbReference>
<dbReference type="Pfam" id="PF00069">
    <property type="entry name" value="Pkinase"/>
    <property type="match status" value="1"/>
</dbReference>
<dbReference type="PROSITE" id="PS00108">
    <property type="entry name" value="PROTEIN_KINASE_ST"/>
    <property type="match status" value="1"/>
</dbReference>
<dbReference type="PROSITE" id="PS50011">
    <property type="entry name" value="PROTEIN_KINASE_DOM"/>
    <property type="match status" value="1"/>
</dbReference>
<feature type="compositionally biased region" description="Acidic residues" evidence="5">
    <location>
        <begin position="557"/>
        <end position="577"/>
    </location>
</feature>
<feature type="compositionally biased region" description="Low complexity" evidence="5">
    <location>
        <begin position="536"/>
        <end position="547"/>
    </location>
</feature>
<dbReference type="Gene3D" id="1.10.510.10">
    <property type="entry name" value="Transferase(Phosphotransferase) domain 1"/>
    <property type="match status" value="1"/>
</dbReference>
<dbReference type="InterPro" id="IPR015661">
    <property type="entry name" value="Bub1/Mad3"/>
</dbReference>
<evidence type="ECO:0000313" key="8">
    <source>
        <dbReference type="EMBL" id="PBL03639.1"/>
    </source>
</evidence>
<name>A0A2H3ELX6_ARMGA</name>
<dbReference type="STRING" id="47427.A0A2H3ELX6"/>
<dbReference type="GO" id="GO:0032991">
    <property type="term" value="C:protein-containing complex"/>
    <property type="evidence" value="ECO:0007669"/>
    <property type="project" value="UniProtKB-ARBA"/>
</dbReference>
<evidence type="ECO:0000259" key="6">
    <source>
        <dbReference type="PROSITE" id="PS50011"/>
    </source>
</evidence>
<dbReference type="GO" id="GO:0005634">
    <property type="term" value="C:nucleus"/>
    <property type="evidence" value="ECO:0007669"/>
    <property type="project" value="TreeGrafter"/>
</dbReference>
<feature type="region of interest" description="Disordered" evidence="5">
    <location>
        <begin position="498"/>
        <end position="577"/>
    </location>
</feature>
<dbReference type="Pfam" id="PF08171">
    <property type="entry name" value="Mad3_BUB1_II"/>
    <property type="match status" value="1"/>
</dbReference>
<evidence type="ECO:0000256" key="3">
    <source>
        <dbReference type="ARBA" id="ARBA00022838"/>
    </source>
</evidence>
<evidence type="ECO:0000313" key="9">
    <source>
        <dbReference type="Proteomes" id="UP000217790"/>
    </source>
</evidence>
<dbReference type="InterPro" id="IPR013212">
    <property type="entry name" value="Mad3/Bub1_I"/>
</dbReference>
<dbReference type="PANTHER" id="PTHR14030">
    <property type="entry name" value="MITOTIC CHECKPOINT SERINE/THREONINE-PROTEIN KINASE BUB1"/>
    <property type="match status" value="1"/>
</dbReference>
<dbReference type="Proteomes" id="UP000217790">
    <property type="component" value="Unassembled WGS sequence"/>
</dbReference>
<feature type="domain" description="Protein kinase" evidence="6">
    <location>
        <begin position="784"/>
        <end position="1096"/>
    </location>
</feature>